<keyword evidence="2" id="KW-0805">Transcription regulation</keyword>
<sequence>MATTEMELVMGVVDGGSNNGGGSSGLVVTELSHIKELVRQLQVHLGGSPDLCKHLASQIFSLTERSIGLITSSNLEYGARRKRSAGDADLASPFSATPTSDVTDGPFKNTKKRKVMEQRRQRVSSAGGENPVDDGHSWRKYGQKEILGAKHPRGYYRCTHRHSQGCPATKQVQRTDEDPALYDVIYHGEHTCVHKPAAAGQATAPAEHNPDAHGHLQTLSAGLTVKTEGLPAAATPLYLSASTPPASGGCQLAPSTASENWVVSPATSDSNNHVASYLPFDDAEWRGHAELQEVVAALVAASAPPPAVDSFDDLLIDIDIASFFA</sequence>
<dbReference type="GO" id="GO:0003700">
    <property type="term" value="F:DNA-binding transcription factor activity"/>
    <property type="evidence" value="ECO:0007669"/>
    <property type="project" value="InterPro"/>
</dbReference>
<dbReference type="InterPro" id="IPR044810">
    <property type="entry name" value="WRKY_plant"/>
</dbReference>
<dbReference type="InterPro" id="IPR003657">
    <property type="entry name" value="WRKY_dom"/>
</dbReference>
<reference evidence="9" key="1">
    <citation type="submission" date="2020-10" db="EMBL/GenBank/DDBJ databases">
        <authorList>
            <person name="Han B."/>
            <person name="Lu T."/>
            <person name="Zhao Q."/>
            <person name="Huang X."/>
            <person name="Zhao Y."/>
        </authorList>
    </citation>
    <scope>NUCLEOTIDE SEQUENCE</scope>
</reference>
<proteinExistence type="inferred from homology"/>
<evidence type="ECO:0000256" key="6">
    <source>
        <dbReference type="ARBA" id="ARBA00060850"/>
    </source>
</evidence>
<keyword evidence="10" id="KW-1185">Reference proteome</keyword>
<evidence type="ECO:0000259" key="8">
    <source>
        <dbReference type="PROSITE" id="PS50811"/>
    </source>
</evidence>
<dbReference type="EMBL" id="CAJGYO010000004">
    <property type="protein sequence ID" value="CAD6225244.1"/>
    <property type="molecule type" value="Genomic_DNA"/>
</dbReference>
<evidence type="ECO:0000256" key="4">
    <source>
        <dbReference type="ARBA" id="ARBA00023163"/>
    </source>
</evidence>
<dbReference type="FunFam" id="2.20.25.80:FF:000009">
    <property type="entry name" value="WRKY transcription factor 53"/>
    <property type="match status" value="1"/>
</dbReference>
<dbReference type="GO" id="GO:0005634">
    <property type="term" value="C:nucleus"/>
    <property type="evidence" value="ECO:0007669"/>
    <property type="project" value="UniProtKB-SubCell"/>
</dbReference>
<feature type="region of interest" description="Disordered" evidence="7">
    <location>
        <begin position="86"/>
        <end position="138"/>
    </location>
</feature>
<keyword evidence="4" id="KW-0804">Transcription</keyword>
<dbReference type="PANTHER" id="PTHR32096">
    <property type="entry name" value="WRKY TRANSCRIPTION FACTOR 30-RELATED-RELATED"/>
    <property type="match status" value="1"/>
</dbReference>
<gene>
    <name evidence="9" type="ORF">NCGR_LOCUS17381</name>
</gene>
<name>A0A811NNF3_9POAL</name>
<comment type="similarity">
    <text evidence="6">Belongs to the WRKY group III family.</text>
</comment>
<dbReference type="GO" id="GO:0000976">
    <property type="term" value="F:transcription cis-regulatory region binding"/>
    <property type="evidence" value="ECO:0007669"/>
    <property type="project" value="TreeGrafter"/>
</dbReference>
<dbReference type="PANTHER" id="PTHR32096:SF143">
    <property type="entry name" value="OS09G0334500 PROTEIN"/>
    <property type="match status" value="1"/>
</dbReference>
<dbReference type="InterPro" id="IPR036576">
    <property type="entry name" value="WRKY_dom_sf"/>
</dbReference>
<dbReference type="GO" id="GO:0042542">
    <property type="term" value="P:response to hydrogen peroxide"/>
    <property type="evidence" value="ECO:0007669"/>
    <property type="project" value="UniProtKB-ARBA"/>
</dbReference>
<dbReference type="Pfam" id="PF03106">
    <property type="entry name" value="WRKY"/>
    <property type="match status" value="1"/>
</dbReference>
<accession>A0A811NNF3</accession>
<evidence type="ECO:0000256" key="3">
    <source>
        <dbReference type="ARBA" id="ARBA00023125"/>
    </source>
</evidence>
<dbReference type="GO" id="GO:0010150">
    <property type="term" value="P:leaf senescence"/>
    <property type="evidence" value="ECO:0007669"/>
    <property type="project" value="UniProtKB-ARBA"/>
</dbReference>
<evidence type="ECO:0000313" key="9">
    <source>
        <dbReference type="EMBL" id="CAD6225244.1"/>
    </source>
</evidence>
<dbReference type="Proteomes" id="UP000604825">
    <property type="component" value="Unassembled WGS sequence"/>
</dbReference>
<comment type="caution">
    <text evidence="9">The sequence shown here is derived from an EMBL/GenBank/DDBJ whole genome shotgun (WGS) entry which is preliminary data.</text>
</comment>
<evidence type="ECO:0000313" key="10">
    <source>
        <dbReference type="Proteomes" id="UP000604825"/>
    </source>
</evidence>
<dbReference type="GO" id="GO:0009751">
    <property type="term" value="P:response to salicylic acid"/>
    <property type="evidence" value="ECO:0007669"/>
    <property type="project" value="UniProtKB-ARBA"/>
</dbReference>
<dbReference type="GO" id="GO:0010193">
    <property type="term" value="P:response to ozone"/>
    <property type="evidence" value="ECO:0007669"/>
    <property type="project" value="UniProtKB-ARBA"/>
</dbReference>
<keyword evidence="3" id="KW-0238">DNA-binding</keyword>
<organism evidence="9 10">
    <name type="scientific">Miscanthus lutarioriparius</name>
    <dbReference type="NCBI Taxonomy" id="422564"/>
    <lineage>
        <taxon>Eukaryota</taxon>
        <taxon>Viridiplantae</taxon>
        <taxon>Streptophyta</taxon>
        <taxon>Embryophyta</taxon>
        <taxon>Tracheophyta</taxon>
        <taxon>Spermatophyta</taxon>
        <taxon>Magnoliopsida</taxon>
        <taxon>Liliopsida</taxon>
        <taxon>Poales</taxon>
        <taxon>Poaceae</taxon>
        <taxon>PACMAD clade</taxon>
        <taxon>Panicoideae</taxon>
        <taxon>Andropogonodae</taxon>
        <taxon>Andropogoneae</taxon>
        <taxon>Saccharinae</taxon>
        <taxon>Miscanthus</taxon>
    </lineage>
</organism>
<evidence type="ECO:0000256" key="2">
    <source>
        <dbReference type="ARBA" id="ARBA00023015"/>
    </source>
</evidence>
<protein>
    <recommendedName>
        <fullName evidence="8">WRKY domain-containing protein</fullName>
    </recommendedName>
</protein>
<evidence type="ECO:0000256" key="7">
    <source>
        <dbReference type="SAM" id="MobiDB-lite"/>
    </source>
</evidence>
<feature type="domain" description="WRKY" evidence="8">
    <location>
        <begin position="127"/>
        <end position="190"/>
    </location>
</feature>
<evidence type="ECO:0000256" key="1">
    <source>
        <dbReference type="ARBA" id="ARBA00004123"/>
    </source>
</evidence>
<dbReference type="Gene3D" id="2.20.25.80">
    <property type="entry name" value="WRKY domain"/>
    <property type="match status" value="1"/>
</dbReference>
<dbReference type="SMART" id="SM00774">
    <property type="entry name" value="WRKY"/>
    <property type="match status" value="1"/>
</dbReference>
<evidence type="ECO:0000256" key="5">
    <source>
        <dbReference type="ARBA" id="ARBA00023242"/>
    </source>
</evidence>
<comment type="subcellular location">
    <subcellularLocation>
        <location evidence="1">Nucleus</location>
    </subcellularLocation>
</comment>
<dbReference type="PROSITE" id="PS50811">
    <property type="entry name" value="WRKY"/>
    <property type="match status" value="1"/>
</dbReference>
<dbReference type="AlphaFoldDB" id="A0A811NNF3"/>
<dbReference type="OrthoDB" id="1888929at2759"/>
<keyword evidence="5" id="KW-0539">Nucleus</keyword>
<dbReference type="SUPFAM" id="SSF118290">
    <property type="entry name" value="WRKY DNA-binding domain"/>
    <property type="match status" value="1"/>
</dbReference>